<dbReference type="EMBL" id="NRRY01000069">
    <property type="protein sequence ID" value="MBK1621361.1"/>
    <property type="molecule type" value="Genomic_DNA"/>
</dbReference>
<dbReference type="GO" id="GO:0047617">
    <property type="term" value="F:fatty acyl-CoA hydrolase activity"/>
    <property type="evidence" value="ECO:0007669"/>
    <property type="project" value="TreeGrafter"/>
</dbReference>
<keyword evidence="4" id="KW-1185">Reference proteome</keyword>
<dbReference type="PANTHER" id="PTHR31793">
    <property type="entry name" value="4-HYDROXYBENZOYL-COA THIOESTERASE FAMILY MEMBER"/>
    <property type="match status" value="1"/>
</dbReference>
<evidence type="ECO:0000256" key="2">
    <source>
        <dbReference type="ARBA" id="ARBA00022801"/>
    </source>
</evidence>
<dbReference type="PANTHER" id="PTHR31793:SF27">
    <property type="entry name" value="NOVEL THIOESTERASE SUPERFAMILY DOMAIN AND SAPOSIN A-TYPE DOMAIN CONTAINING PROTEIN (0610012H03RIK)"/>
    <property type="match status" value="1"/>
</dbReference>
<evidence type="ECO:0000313" key="4">
    <source>
        <dbReference type="Proteomes" id="UP001138768"/>
    </source>
</evidence>
<accession>A0A9X1B6Z3</accession>
<dbReference type="Gene3D" id="3.10.129.10">
    <property type="entry name" value="Hotdog Thioesterase"/>
    <property type="match status" value="1"/>
</dbReference>
<dbReference type="Pfam" id="PF13279">
    <property type="entry name" value="4HBT_2"/>
    <property type="match status" value="1"/>
</dbReference>
<reference evidence="3 4" key="1">
    <citation type="journal article" date="2020" name="Microorganisms">
        <title>Osmotic Adaptation and Compatible Solute Biosynthesis of Phototrophic Bacteria as Revealed from Genome Analyses.</title>
        <authorList>
            <person name="Imhoff J.F."/>
            <person name="Rahn T."/>
            <person name="Kunzel S."/>
            <person name="Keller A."/>
            <person name="Neulinger S.C."/>
        </authorList>
    </citation>
    <scope>NUCLEOTIDE SEQUENCE [LARGE SCALE GENOMIC DNA]</scope>
    <source>
        <strain evidence="3 4">DSM 25653</strain>
    </source>
</reference>
<keyword evidence="2" id="KW-0378">Hydrolase</keyword>
<dbReference type="Proteomes" id="UP001138768">
    <property type="component" value="Unassembled WGS sequence"/>
</dbReference>
<dbReference type="AlphaFoldDB" id="A0A9X1B6Z3"/>
<dbReference type="SUPFAM" id="SSF54637">
    <property type="entry name" value="Thioesterase/thiol ester dehydrase-isomerase"/>
    <property type="match status" value="1"/>
</dbReference>
<evidence type="ECO:0000313" key="3">
    <source>
        <dbReference type="EMBL" id="MBK1621361.1"/>
    </source>
</evidence>
<protein>
    <recommendedName>
        <fullName evidence="5">Acyl-CoA thioesterase</fullName>
    </recommendedName>
</protein>
<organism evidence="3 4">
    <name type="scientific">Lamprobacter modestohalophilus</name>
    <dbReference type="NCBI Taxonomy" id="1064514"/>
    <lineage>
        <taxon>Bacteria</taxon>
        <taxon>Pseudomonadati</taxon>
        <taxon>Pseudomonadota</taxon>
        <taxon>Gammaproteobacteria</taxon>
        <taxon>Chromatiales</taxon>
        <taxon>Chromatiaceae</taxon>
        <taxon>Lamprobacter</taxon>
    </lineage>
</organism>
<dbReference type="InterPro" id="IPR050563">
    <property type="entry name" value="4-hydroxybenzoyl-CoA_TE"/>
</dbReference>
<gene>
    <name evidence="3" type="ORF">CKO42_23690</name>
</gene>
<name>A0A9X1B6Z3_9GAMM</name>
<evidence type="ECO:0008006" key="5">
    <source>
        <dbReference type="Google" id="ProtNLM"/>
    </source>
</evidence>
<evidence type="ECO:0000256" key="1">
    <source>
        <dbReference type="ARBA" id="ARBA00005953"/>
    </source>
</evidence>
<comment type="similarity">
    <text evidence="1">Belongs to the 4-hydroxybenzoyl-CoA thioesterase family.</text>
</comment>
<dbReference type="CDD" id="cd00586">
    <property type="entry name" value="4HBT"/>
    <property type="match status" value="1"/>
</dbReference>
<dbReference type="RefSeq" id="WP_200250209.1">
    <property type="nucleotide sequence ID" value="NZ_NRRY01000069.1"/>
</dbReference>
<dbReference type="InterPro" id="IPR029069">
    <property type="entry name" value="HotDog_dom_sf"/>
</dbReference>
<sequence>MTAPMIEHHFRVALHDTDAAGVLFFAHLFRHAHDAYEAMMARIGWPVDGLIRGRQIGLPLVHVEADFRRPLRHGDQVDVVIALKELGERRFSLAYGFFIGDQEVATALSVHVAIDPRTGKSQALPTSLISALSA</sequence>
<proteinExistence type="inferred from homology"/>
<comment type="caution">
    <text evidence="3">The sequence shown here is derived from an EMBL/GenBank/DDBJ whole genome shotgun (WGS) entry which is preliminary data.</text>
</comment>